<name>A0A1G9U757_9SPHI</name>
<dbReference type="RefSeq" id="WP_090705017.1">
    <property type="nucleotide sequence ID" value="NZ_FNHH01000015.1"/>
</dbReference>
<dbReference type="InterPro" id="IPR025187">
    <property type="entry name" value="DUF4112"/>
</dbReference>
<protein>
    <recommendedName>
        <fullName evidence="4">DUF4112 domain-containing protein</fullName>
    </recommendedName>
</protein>
<dbReference type="PANTHER" id="PTHR35519">
    <property type="entry name" value="MEMBRANE PROTEINS"/>
    <property type="match status" value="1"/>
</dbReference>
<evidence type="ECO:0000313" key="3">
    <source>
        <dbReference type="Proteomes" id="UP000199226"/>
    </source>
</evidence>
<dbReference type="OrthoDB" id="513552at2"/>
<keyword evidence="1" id="KW-0812">Transmembrane</keyword>
<feature type="transmembrane region" description="Helical" evidence="1">
    <location>
        <begin position="70"/>
        <end position="93"/>
    </location>
</feature>
<dbReference type="AlphaFoldDB" id="A0A1G9U757"/>
<dbReference type="Pfam" id="PF13430">
    <property type="entry name" value="DUF4112"/>
    <property type="match status" value="1"/>
</dbReference>
<organism evidence="2 3">
    <name type="scientific">Daejeonella rubra</name>
    <dbReference type="NCBI Taxonomy" id="990371"/>
    <lineage>
        <taxon>Bacteria</taxon>
        <taxon>Pseudomonadati</taxon>
        <taxon>Bacteroidota</taxon>
        <taxon>Sphingobacteriia</taxon>
        <taxon>Sphingobacteriales</taxon>
        <taxon>Sphingobacteriaceae</taxon>
        <taxon>Daejeonella</taxon>
    </lineage>
</organism>
<evidence type="ECO:0000256" key="1">
    <source>
        <dbReference type="SAM" id="Phobius"/>
    </source>
</evidence>
<keyword evidence="3" id="KW-1185">Reference proteome</keyword>
<keyword evidence="1" id="KW-1133">Transmembrane helix</keyword>
<reference evidence="3" key="1">
    <citation type="submission" date="2016-10" db="EMBL/GenBank/DDBJ databases">
        <authorList>
            <person name="Varghese N."/>
            <person name="Submissions S."/>
        </authorList>
    </citation>
    <scope>NUCLEOTIDE SEQUENCE [LARGE SCALE GENOMIC DNA]</scope>
    <source>
        <strain evidence="3">DSM 24536</strain>
    </source>
</reference>
<feature type="transmembrane region" description="Helical" evidence="1">
    <location>
        <begin position="123"/>
        <end position="143"/>
    </location>
</feature>
<dbReference type="Proteomes" id="UP000199226">
    <property type="component" value="Unassembled WGS sequence"/>
</dbReference>
<keyword evidence="1" id="KW-0472">Membrane</keyword>
<evidence type="ECO:0008006" key="4">
    <source>
        <dbReference type="Google" id="ProtNLM"/>
    </source>
</evidence>
<sequence length="153" mass="17538">MQKITNSKLKWVERVSYLMDEKFRLPGTNFRFGIDPLINLIPVVGDLSGFAVSSMLVLSMAKHGVSRKVLILMCLNIVLDSTIGAIPIIGQIFDFIYKSNSRNIKLLKEHYEEGKHQGKGKDVIFWIIAILMLSFLIFAYLLWMLMSWIIDTI</sequence>
<dbReference type="EMBL" id="FNHH01000015">
    <property type="protein sequence ID" value="SDM55718.1"/>
    <property type="molecule type" value="Genomic_DNA"/>
</dbReference>
<dbReference type="PANTHER" id="PTHR35519:SF2">
    <property type="entry name" value="PH DOMAIN PROTEIN"/>
    <property type="match status" value="1"/>
</dbReference>
<accession>A0A1G9U757</accession>
<gene>
    <name evidence="2" type="ORF">SAMN05421813_11576</name>
</gene>
<proteinExistence type="predicted"/>
<evidence type="ECO:0000313" key="2">
    <source>
        <dbReference type="EMBL" id="SDM55718.1"/>
    </source>
</evidence>